<protein>
    <submittedName>
        <fullName evidence="1">MmcQ/YjbR family DNA-binding protein</fullName>
    </submittedName>
</protein>
<proteinExistence type="predicted"/>
<keyword evidence="2" id="KW-1185">Reference proteome</keyword>
<dbReference type="InterPro" id="IPR038056">
    <property type="entry name" value="YjbR-like_sf"/>
</dbReference>
<dbReference type="RefSeq" id="WP_130566710.1">
    <property type="nucleotide sequence ID" value="NZ_SHLY01000002.1"/>
</dbReference>
<dbReference type="SUPFAM" id="SSF142906">
    <property type="entry name" value="YjbR-like"/>
    <property type="match status" value="1"/>
</dbReference>
<dbReference type="InterPro" id="IPR058532">
    <property type="entry name" value="YjbR/MT2646/Rv2570-like"/>
</dbReference>
<dbReference type="EMBL" id="SHLY01000002">
    <property type="protein sequence ID" value="TAA47664.1"/>
    <property type="molecule type" value="Genomic_DNA"/>
</dbReference>
<reference evidence="2" key="1">
    <citation type="submission" date="2019-02" db="EMBL/GenBank/DDBJ databases">
        <title>Draft genome sequence of Muricauda sp. 176CP4-71.</title>
        <authorList>
            <person name="Park J.-S."/>
        </authorList>
    </citation>
    <scope>NUCLEOTIDE SEQUENCE [LARGE SCALE GENOMIC DNA]</scope>
    <source>
        <strain evidence="2">176GS2-150</strain>
    </source>
</reference>
<organism evidence="1 2">
    <name type="scientific">Corallincola spongiicola</name>
    <dbReference type="NCBI Taxonomy" id="2520508"/>
    <lineage>
        <taxon>Bacteria</taxon>
        <taxon>Pseudomonadati</taxon>
        <taxon>Pseudomonadota</taxon>
        <taxon>Gammaproteobacteria</taxon>
        <taxon>Alteromonadales</taxon>
        <taxon>Psychromonadaceae</taxon>
        <taxon>Corallincola</taxon>
    </lineage>
</organism>
<dbReference type="Proteomes" id="UP000292544">
    <property type="component" value="Unassembled WGS sequence"/>
</dbReference>
<dbReference type="InterPro" id="IPR007351">
    <property type="entry name" value="YjbR"/>
</dbReference>
<name>A0ABY1WSJ1_9GAMM</name>
<accession>A0ABY1WSJ1</accession>
<comment type="caution">
    <text evidence="1">The sequence shown here is derived from an EMBL/GenBank/DDBJ whole genome shotgun (WGS) entry which is preliminary data.</text>
</comment>
<evidence type="ECO:0000313" key="2">
    <source>
        <dbReference type="Proteomes" id="UP000292544"/>
    </source>
</evidence>
<sequence>MDQPKALRQYLLAKPDVTESFPFGDDVAVFKVRNKMFALFGIEEGVVRLNLKCDPDEACALRDIYPSVIPGYHMNKKHWNTVICDGSVPQGELSRMIDNSFSLVVATLPKKQQIGLLAD</sequence>
<evidence type="ECO:0000313" key="1">
    <source>
        <dbReference type="EMBL" id="TAA47664.1"/>
    </source>
</evidence>
<keyword evidence="1" id="KW-0238">DNA-binding</keyword>
<gene>
    <name evidence="1" type="ORF">EXY25_09920</name>
</gene>
<dbReference type="PANTHER" id="PTHR35145:SF1">
    <property type="entry name" value="CYTOPLASMIC PROTEIN"/>
    <property type="match status" value="1"/>
</dbReference>
<dbReference type="GO" id="GO:0003677">
    <property type="term" value="F:DNA binding"/>
    <property type="evidence" value="ECO:0007669"/>
    <property type="project" value="UniProtKB-KW"/>
</dbReference>
<dbReference type="Pfam" id="PF04237">
    <property type="entry name" value="YjbR"/>
    <property type="match status" value="1"/>
</dbReference>
<dbReference type="PANTHER" id="PTHR35145">
    <property type="entry name" value="CYTOPLASMIC PROTEIN-RELATED"/>
    <property type="match status" value="1"/>
</dbReference>
<dbReference type="Gene3D" id="3.90.1150.30">
    <property type="match status" value="1"/>
</dbReference>